<dbReference type="EMBL" id="JAVHNQ010000009">
    <property type="protein sequence ID" value="KAK6339133.1"/>
    <property type="molecule type" value="Genomic_DNA"/>
</dbReference>
<feature type="transmembrane region" description="Helical" evidence="1">
    <location>
        <begin position="141"/>
        <end position="163"/>
    </location>
</feature>
<feature type="transmembrane region" description="Helical" evidence="1">
    <location>
        <begin position="46"/>
        <end position="66"/>
    </location>
</feature>
<evidence type="ECO:0000313" key="2">
    <source>
        <dbReference type="EMBL" id="KAK6339133.1"/>
    </source>
</evidence>
<dbReference type="PANTHER" id="PTHR39470:SF1">
    <property type="entry name" value="CHORISMATE SYNTHASE PROTEIN"/>
    <property type="match status" value="1"/>
</dbReference>
<dbReference type="Proteomes" id="UP001375240">
    <property type="component" value="Unassembled WGS sequence"/>
</dbReference>
<evidence type="ECO:0000256" key="1">
    <source>
        <dbReference type="SAM" id="Phobius"/>
    </source>
</evidence>
<dbReference type="PANTHER" id="PTHR39470">
    <property type="entry name" value="CHROMOSOME 10, WHOLE GENOME SHOTGUN SEQUENCE"/>
    <property type="match status" value="1"/>
</dbReference>
<name>A0AAV9UCP3_9PEZI</name>
<sequence>MAISWSTIQTLLFLVGPLVLPKIIGLVRAARIGKSPKKDLDYRTKLGLNILASAAVLALFSSLPYFQVENIIKLTGARLLLTPNDVLTRRLESLRQRDLSTDDLRLLHVLRTREGRLIYAAYGPQALIQCSWCTFSDPASYLYYSIPTIAIPHIINIATLGLITSSLSSKSAKQLRIHATIAGLGLALGEFALLFNFDVLRNIQAVTPGDTNWLHWRLLTYRGLGIATIHLVFGVIIYLNATGRYGFGGTSDLERMEEISKSLDVGLANVRTGLFIKSASTRSVTTLSNVLDFWRNEASNRQFIVDETEVTRSQLMERMDIGSINEEAFKFTSNLMDMIATARN</sequence>
<keyword evidence="1" id="KW-1133">Transmembrane helix</keyword>
<keyword evidence="3" id="KW-1185">Reference proteome</keyword>
<protein>
    <submittedName>
        <fullName evidence="2">Uncharacterized protein</fullName>
    </submittedName>
</protein>
<accession>A0AAV9UCP3</accession>
<feature type="transmembrane region" description="Helical" evidence="1">
    <location>
        <begin position="175"/>
        <end position="199"/>
    </location>
</feature>
<evidence type="ECO:0000313" key="3">
    <source>
        <dbReference type="Proteomes" id="UP001375240"/>
    </source>
</evidence>
<feature type="transmembrane region" description="Helical" evidence="1">
    <location>
        <begin position="219"/>
        <end position="239"/>
    </location>
</feature>
<organism evidence="2 3">
    <name type="scientific">Orbilia brochopaga</name>
    <dbReference type="NCBI Taxonomy" id="3140254"/>
    <lineage>
        <taxon>Eukaryota</taxon>
        <taxon>Fungi</taxon>
        <taxon>Dikarya</taxon>
        <taxon>Ascomycota</taxon>
        <taxon>Pezizomycotina</taxon>
        <taxon>Orbiliomycetes</taxon>
        <taxon>Orbiliales</taxon>
        <taxon>Orbiliaceae</taxon>
        <taxon>Orbilia</taxon>
    </lineage>
</organism>
<feature type="transmembrane region" description="Helical" evidence="1">
    <location>
        <begin position="6"/>
        <end position="25"/>
    </location>
</feature>
<keyword evidence="1" id="KW-0472">Membrane</keyword>
<keyword evidence="1" id="KW-0812">Transmembrane</keyword>
<comment type="caution">
    <text evidence="2">The sequence shown here is derived from an EMBL/GenBank/DDBJ whole genome shotgun (WGS) entry which is preliminary data.</text>
</comment>
<gene>
    <name evidence="2" type="ORF">TWF696_009911</name>
</gene>
<reference evidence="2 3" key="1">
    <citation type="submission" date="2019-10" db="EMBL/GenBank/DDBJ databases">
        <authorList>
            <person name="Palmer J.M."/>
        </authorList>
    </citation>
    <scope>NUCLEOTIDE SEQUENCE [LARGE SCALE GENOMIC DNA]</scope>
    <source>
        <strain evidence="2 3">TWF696</strain>
    </source>
</reference>
<dbReference type="AlphaFoldDB" id="A0AAV9UCP3"/>
<proteinExistence type="predicted"/>